<gene>
    <name evidence="3" type="ORF">N656DRAFT_784850</name>
</gene>
<comment type="similarity">
    <text evidence="1">Belongs to the tpcK family.</text>
</comment>
<dbReference type="EMBL" id="MU853368">
    <property type="protein sequence ID" value="KAK4107880.1"/>
    <property type="molecule type" value="Genomic_DNA"/>
</dbReference>
<keyword evidence="4" id="KW-1185">Reference proteome</keyword>
<dbReference type="Proteomes" id="UP001302812">
    <property type="component" value="Unassembled WGS sequence"/>
</dbReference>
<dbReference type="InterPro" id="IPR011008">
    <property type="entry name" value="Dimeric_a/b-barrel"/>
</dbReference>
<name>A0AAN6QCV1_9PEZI</name>
<protein>
    <recommendedName>
        <fullName evidence="2">EthD domain-containing protein</fullName>
    </recommendedName>
</protein>
<evidence type="ECO:0000259" key="2">
    <source>
        <dbReference type="Pfam" id="PF07110"/>
    </source>
</evidence>
<dbReference type="InterPro" id="IPR009799">
    <property type="entry name" value="EthD_dom"/>
</dbReference>
<dbReference type="Gene3D" id="3.30.70.100">
    <property type="match status" value="1"/>
</dbReference>
<dbReference type="AlphaFoldDB" id="A0AAN6QCV1"/>
<reference evidence="3" key="1">
    <citation type="journal article" date="2023" name="Mol. Phylogenet. Evol.">
        <title>Genome-scale phylogeny and comparative genomics of the fungal order Sordariales.</title>
        <authorList>
            <person name="Hensen N."/>
            <person name="Bonometti L."/>
            <person name="Westerberg I."/>
            <person name="Brannstrom I.O."/>
            <person name="Guillou S."/>
            <person name="Cros-Aarteil S."/>
            <person name="Calhoun S."/>
            <person name="Haridas S."/>
            <person name="Kuo A."/>
            <person name="Mondo S."/>
            <person name="Pangilinan J."/>
            <person name="Riley R."/>
            <person name="LaButti K."/>
            <person name="Andreopoulos B."/>
            <person name="Lipzen A."/>
            <person name="Chen C."/>
            <person name="Yan M."/>
            <person name="Daum C."/>
            <person name="Ng V."/>
            <person name="Clum A."/>
            <person name="Steindorff A."/>
            <person name="Ohm R.A."/>
            <person name="Martin F."/>
            <person name="Silar P."/>
            <person name="Natvig D.O."/>
            <person name="Lalanne C."/>
            <person name="Gautier V."/>
            <person name="Ament-Velasquez S.L."/>
            <person name="Kruys A."/>
            <person name="Hutchinson M.I."/>
            <person name="Powell A.J."/>
            <person name="Barry K."/>
            <person name="Miller A.N."/>
            <person name="Grigoriev I.V."/>
            <person name="Debuchy R."/>
            <person name="Gladieux P."/>
            <person name="Hiltunen Thoren M."/>
            <person name="Johannesson H."/>
        </authorList>
    </citation>
    <scope>NUCLEOTIDE SEQUENCE</scope>
    <source>
        <strain evidence="3">CBS 508.74</strain>
    </source>
</reference>
<accession>A0AAN6QCV1</accession>
<evidence type="ECO:0000313" key="3">
    <source>
        <dbReference type="EMBL" id="KAK4107880.1"/>
    </source>
</evidence>
<organism evidence="3 4">
    <name type="scientific">Canariomyces notabilis</name>
    <dbReference type="NCBI Taxonomy" id="2074819"/>
    <lineage>
        <taxon>Eukaryota</taxon>
        <taxon>Fungi</taxon>
        <taxon>Dikarya</taxon>
        <taxon>Ascomycota</taxon>
        <taxon>Pezizomycotina</taxon>
        <taxon>Sordariomycetes</taxon>
        <taxon>Sordariomycetidae</taxon>
        <taxon>Sordariales</taxon>
        <taxon>Chaetomiaceae</taxon>
        <taxon>Canariomyces</taxon>
    </lineage>
</organism>
<dbReference type="RefSeq" id="XP_064665450.1">
    <property type="nucleotide sequence ID" value="XM_064816257.1"/>
</dbReference>
<dbReference type="SUPFAM" id="SSF54909">
    <property type="entry name" value="Dimeric alpha+beta barrel"/>
    <property type="match status" value="1"/>
</dbReference>
<sequence>MADSPQLLKFDVCIFKKDDVPFEDFARWVKEEYPPKAVPIMKKHGIVQWAQTITPPQLRGAYQQVLNSLGRSEWSVPNYDLVLSYWLRDPEDMKRLTQDPEWIELEKDAQSRANFSIGHFVAGYETVHLAALEARGPAAV</sequence>
<proteinExistence type="inferred from homology"/>
<evidence type="ECO:0000256" key="1">
    <source>
        <dbReference type="ARBA" id="ARBA00005986"/>
    </source>
</evidence>
<evidence type="ECO:0000313" key="4">
    <source>
        <dbReference type="Proteomes" id="UP001302812"/>
    </source>
</evidence>
<reference evidence="3" key="2">
    <citation type="submission" date="2023-05" db="EMBL/GenBank/DDBJ databases">
        <authorList>
            <consortium name="Lawrence Berkeley National Laboratory"/>
            <person name="Steindorff A."/>
            <person name="Hensen N."/>
            <person name="Bonometti L."/>
            <person name="Westerberg I."/>
            <person name="Brannstrom I.O."/>
            <person name="Guillou S."/>
            <person name="Cros-Aarteil S."/>
            <person name="Calhoun S."/>
            <person name="Haridas S."/>
            <person name="Kuo A."/>
            <person name="Mondo S."/>
            <person name="Pangilinan J."/>
            <person name="Riley R."/>
            <person name="Labutti K."/>
            <person name="Andreopoulos B."/>
            <person name="Lipzen A."/>
            <person name="Chen C."/>
            <person name="Yanf M."/>
            <person name="Daum C."/>
            <person name="Ng V."/>
            <person name="Clum A."/>
            <person name="Ohm R."/>
            <person name="Martin F."/>
            <person name="Silar P."/>
            <person name="Natvig D."/>
            <person name="Lalanne C."/>
            <person name="Gautier V."/>
            <person name="Ament-Velasquez S.L."/>
            <person name="Kruys A."/>
            <person name="Hutchinson M.I."/>
            <person name="Powell A.J."/>
            <person name="Barry K."/>
            <person name="Miller A.N."/>
            <person name="Grigoriev I.V."/>
            <person name="Debuchy R."/>
            <person name="Gladieux P."/>
            <person name="Thoren M.H."/>
            <person name="Johannesson H."/>
        </authorList>
    </citation>
    <scope>NUCLEOTIDE SEQUENCE</scope>
    <source>
        <strain evidence="3">CBS 508.74</strain>
    </source>
</reference>
<feature type="domain" description="EthD" evidence="2">
    <location>
        <begin position="18"/>
        <end position="109"/>
    </location>
</feature>
<dbReference type="GO" id="GO:0016491">
    <property type="term" value="F:oxidoreductase activity"/>
    <property type="evidence" value="ECO:0007669"/>
    <property type="project" value="InterPro"/>
</dbReference>
<dbReference type="Pfam" id="PF07110">
    <property type="entry name" value="EthD"/>
    <property type="match status" value="1"/>
</dbReference>
<comment type="caution">
    <text evidence="3">The sequence shown here is derived from an EMBL/GenBank/DDBJ whole genome shotgun (WGS) entry which is preliminary data.</text>
</comment>
<dbReference type="GeneID" id="89940382"/>